<organism evidence="1 2">
    <name type="scientific">Paraburkholderia dipogonis</name>
    <dbReference type="NCBI Taxonomy" id="1211383"/>
    <lineage>
        <taxon>Bacteria</taxon>
        <taxon>Pseudomonadati</taxon>
        <taxon>Pseudomonadota</taxon>
        <taxon>Betaproteobacteria</taxon>
        <taxon>Burkholderiales</taxon>
        <taxon>Burkholderiaceae</taxon>
        <taxon>Paraburkholderia</taxon>
    </lineage>
</organism>
<keyword evidence="2" id="KW-1185">Reference proteome</keyword>
<proteinExistence type="predicted"/>
<dbReference type="RefSeq" id="WP_408177937.1">
    <property type="nucleotide sequence ID" value="NZ_JAQQEZ010000010.1"/>
</dbReference>
<dbReference type="EMBL" id="JAQQEZ010000010">
    <property type="protein sequence ID" value="MFM0002635.1"/>
    <property type="molecule type" value="Genomic_DNA"/>
</dbReference>
<comment type="caution">
    <text evidence="1">The sequence shown here is derived from an EMBL/GenBank/DDBJ whole genome shotgun (WGS) entry which is preliminary data.</text>
</comment>
<name>A0ABW9AQB1_9BURK</name>
<evidence type="ECO:0000313" key="2">
    <source>
        <dbReference type="Proteomes" id="UP001629230"/>
    </source>
</evidence>
<reference evidence="1 2" key="1">
    <citation type="journal article" date="2024" name="Chem. Sci.">
        <title>Discovery of megapolipeptins by genome mining of a Burkholderiales bacteria collection.</title>
        <authorList>
            <person name="Paulo B.S."/>
            <person name="Recchia M.J.J."/>
            <person name="Lee S."/>
            <person name="Fergusson C.H."/>
            <person name="Romanowski S.B."/>
            <person name="Hernandez A."/>
            <person name="Krull N."/>
            <person name="Liu D.Y."/>
            <person name="Cavanagh H."/>
            <person name="Bos A."/>
            <person name="Gray C.A."/>
            <person name="Murphy B.T."/>
            <person name="Linington R.G."/>
            <person name="Eustaquio A.S."/>
        </authorList>
    </citation>
    <scope>NUCLEOTIDE SEQUENCE [LARGE SCALE GENOMIC DNA]</scope>
    <source>
        <strain evidence="1 2">RL17-350-BIC-A</strain>
    </source>
</reference>
<protein>
    <recommendedName>
        <fullName evidence="3">Phage tail assembly chaperone</fullName>
    </recommendedName>
</protein>
<evidence type="ECO:0008006" key="3">
    <source>
        <dbReference type="Google" id="ProtNLM"/>
    </source>
</evidence>
<dbReference type="Proteomes" id="UP001629230">
    <property type="component" value="Unassembled WGS sequence"/>
</dbReference>
<accession>A0ABW9AQB1</accession>
<sequence length="112" mass="12249">MPYVLAKNPTFTTLVRVVEPGIADDGSLETHEFTAEFKRLKRDEAETLMKSGQLAYVALADVLVGWSGLKGEDGADLPFTAQYRDALLQIPHAIVALWDAFLLNTSGAARKN</sequence>
<gene>
    <name evidence="1" type="ORF">PQR57_16560</name>
</gene>
<evidence type="ECO:0000313" key="1">
    <source>
        <dbReference type="EMBL" id="MFM0002635.1"/>
    </source>
</evidence>